<dbReference type="RefSeq" id="WP_189653354.1">
    <property type="nucleotide sequence ID" value="NZ_BMRC01000040.1"/>
</dbReference>
<reference evidence="1 2" key="1">
    <citation type="submission" date="2024-09" db="EMBL/GenBank/DDBJ databases">
        <authorList>
            <person name="Sun Q."/>
            <person name="Mori K."/>
        </authorList>
    </citation>
    <scope>NUCLEOTIDE SEQUENCE [LARGE SCALE GENOMIC DNA]</scope>
    <source>
        <strain evidence="1 2">CCM 3426</strain>
    </source>
</reference>
<dbReference type="EMBL" id="JBHMEI010000040">
    <property type="protein sequence ID" value="MFB9206753.1"/>
    <property type="molecule type" value="Genomic_DNA"/>
</dbReference>
<accession>A0ABV5IQD7</accession>
<sequence length="332" mass="36809">MTTIEDNQKTRVRHIALCDYALVTLVFSLHSRYTMWLVADRRLSYGANIPPIDDAVKILNLETTDGVGLLAYAGLGATSQGTQPSEWMKGVLRGRGGLTFEQALGVLSSAANRELPRHLIGFPKGASRSHSIISPAFIRGVGARLYSIDTVIENRKTYHRYTSHQHIDRPGSPCLRLAAGGTGAGHLNKIARQDVRWRRDLLGLLNAHDHGKISDYLIADRLAKISYETHQAVPATVGPRCIVVWRRRQDMRQPTSGGGHQFYTGTDRDKISDAIPTITNGIDIQSIAGIFMDHFMEKISEHGMKLTDSELDTAKLNRLLAKLPSEPDEKLR</sequence>
<dbReference type="Proteomes" id="UP001589647">
    <property type="component" value="Unassembled WGS sequence"/>
</dbReference>
<gene>
    <name evidence="1" type="ORF">ACFFV7_36555</name>
</gene>
<proteinExistence type="predicted"/>
<organism evidence="1 2">
    <name type="scientific">Nonomuraea spiralis</name>
    <dbReference type="NCBI Taxonomy" id="46182"/>
    <lineage>
        <taxon>Bacteria</taxon>
        <taxon>Bacillati</taxon>
        <taxon>Actinomycetota</taxon>
        <taxon>Actinomycetes</taxon>
        <taxon>Streptosporangiales</taxon>
        <taxon>Streptosporangiaceae</taxon>
        <taxon>Nonomuraea</taxon>
    </lineage>
</organism>
<evidence type="ECO:0000313" key="1">
    <source>
        <dbReference type="EMBL" id="MFB9206753.1"/>
    </source>
</evidence>
<protein>
    <submittedName>
        <fullName evidence="1">Uncharacterized protein</fullName>
    </submittedName>
</protein>
<evidence type="ECO:0000313" key="2">
    <source>
        <dbReference type="Proteomes" id="UP001589647"/>
    </source>
</evidence>
<name>A0ABV5IQD7_9ACTN</name>
<comment type="caution">
    <text evidence="1">The sequence shown here is derived from an EMBL/GenBank/DDBJ whole genome shotgun (WGS) entry which is preliminary data.</text>
</comment>
<keyword evidence="2" id="KW-1185">Reference proteome</keyword>